<proteinExistence type="predicted"/>
<reference evidence="1" key="1">
    <citation type="submission" date="2021-01" db="EMBL/GenBank/DDBJ databases">
        <authorList>
            <person name="Corre E."/>
            <person name="Pelletier E."/>
            <person name="Niang G."/>
            <person name="Scheremetjew M."/>
            <person name="Finn R."/>
            <person name="Kale V."/>
            <person name="Holt S."/>
            <person name="Cochrane G."/>
            <person name="Meng A."/>
            <person name="Brown T."/>
            <person name="Cohen L."/>
        </authorList>
    </citation>
    <scope>NUCLEOTIDE SEQUENCE</scope>
    <source>
        <strain evidence="1">NIES-381</strain>
    </source>
</reference>
<accession>A0A7S1I940</accession>
<name>A0A7S1I940_9EUGL</name>
<dbReference type="EMBL" id="HBGA01042871">
    <property type="protein sequence ID" value="CAD9004481.1"/>
    <property type="molecule type" value="Transcribed_RNA"/>
</dbReference>
<gene>
    <name evidence="1" type="ORF">EGYM00392_LOCUS15566</name>
</gene>
<organism evidence="1">
    <name type="scientific">Eutreptiella gymnastica</name>
    <dbReference type="NCBI Taxonomy" id="73025"/>
    <lineage>
        <taxon>Eukaryota</taxon>
        <taxon>Discoba</taxon>
        <taxon>Euglenozoa</taxon>
        <taxon>Euglenida</taxon>
        <taxon>Spirocuta</taxon>
        <taxon>Euglenophyceae</taxon>
        <taxon>Eutreptiales</taxon>
        <taxon>Eutreptiaceae</taxon>
        <taxon>Eutreptiella</taxon>
    </lineage>
</organism>
<evidence type="ECO:0000313" key="1">
    <source>
        <dbReference type="EMBL" id="CAD9004481.1"/>
    </source>
</evidence>
<dbReference type="AlphaFoldDB" id="A0A7S1I940"/>
<sequence>MDTSQCVLRRCLKCKETKSLANFGPAGDAYWNCLTCMEQQVPVATAIRNVTYQRSAAVIHSSSGSNSPHGSLHNSFNTCPPSISIAVTPAAVSQNQHKSPAASLNASFSHRQREELLSPTTFSTSRGANLSFGNGSLATLSRQGSSTYSPSEVSNSSFGKYSFVLEPQARAEEMCTFLNILATPGNEGAPDMAPVELSDRAMTQARKAFTWI</sequence>
<protein>
    <submittedName>
        <fullName evidence="1">Uncharacterized protein</fullName>
    </submittedName>
</protein>